<dbReference type="Gene3D" id="2.60.40.1120">
    <property type="entry name" value="Carboxypeptidase-like, regulatory domain"/>
    <property type="match status" value="1"/>
</dbReference>
<proteinExistence type="predicted"/>
<dbReference type="SUPFAM" id="SSF74653">
    <property type="entry name" value="TolA/TonB C-terminal domain"/>
    <property type="match status" value="1"/>
</dbReference>
<dbReference type="EMBL" id="CADCTU010000072">
    <property type="protein sequence ID" value="CAA9293440.1"/>
    <property type="molecule type" value="Genomic_DNA"/>
</dbReference>
<evidence type="ECO:0000259" key="1">
    <source>
        <dbReference type="Pfam" id="PF07715"/>
    </source>
</evidence>
<feature type="non-terminal residue" evidence="2">
    <location>
        <position position="1"/>
    </location>
</feature>
<accession>A0A6J4K1H4</accession>
<dbReference type="InterPro" id="IPR037066">
    <property type="entry name" value="Plug_dom_sf"/>
</dbReference>
<sequence>QQPGASPRLAIAGVVVTTDAVPISGASVTLAPAAGAASTVVTADDGRFAFTAPSGAAELRVRRIGFRAESLAVALPIAPGDSVVVRLAFVPRTLDAVVVQGRGTDRRPPAIVEFYERRDRGNGRFITRAEIDRRQPMRTTDLLRTVPGIRVQLTGAGTSLRYRDSRCAPEVYLDGLALSAGEFDVDAIAPSTIEGIEVHSTSTVPVQYTRAFGRASCGTVLLWSRYGEPRSARRAKQPITSDSLARLVAQLQLFSAEQVDTPAQPPADFGRRVGLPDTVRVQGALAVIAEFVVDAAGRVEPATINVVASPHPALADAVRAALPGATFTPARRGGVTVRQLVQLSVRFDDVGGGR</sequence>
<dbReference type="SUPFAM" id="SSF56935">
    <property type="entry name" value="Porins"/>
    <property type="match status" value="1"/>
</dbReference>
<dbReference type="Gene3D" id="3.30.1150.10">
    <property type="match status" value="1"/>
</dbReference>
<dbReference type="Pfam" id="PF07715">
    <property type="entry name" value="Plug"/>
    <property type="match status" value="1"/>
</dbReference>
<name>A0A6J4K1H4_9BACT</name>
<evidence type="ECO:0000313" key="2">
    <source>
        <dbReference type="EMBL" id="CAA9293440.1"/>
    </source>
</evidence>
<dbReference type="InterPro" id="IPR012910">
    <property type="entry name" value="Plug_dom"/>
</dbReference>
<dbReference type="Gene3D" id="2.170.130.10">
    <property type="entry name" value="TonB-dependent receptor, plug domain"/>
    <property type="match status" value="1"/>
</dbReference>
<gene>
    <name evidence="2" type="ORF">AVDCRST_MAG11-295</name>
</gene>
<dbReference type="AlphaFoldDB" id="A0A6J4K1H4"/>
<protein>
    <recommendedName>
        <fullName evidence="1">TonB-dependent receptor plug domain-containing protein</fullName>
    </recommendedName>
</protein>
<feature type="domain" description="TonB-dependent receptor plug" evidence="1">
    <location>
        <begin position="126"/>
        <end position="200"/>
    </location>
</feature>
<reference evidence="2" key="1">
    <citation type="submission" date="2020-02" db="EMBL/GenBank/DDBJ databases">
        <authorList>
            <person name="Meier V. D."/>
        </authorList>
    </citation>
    <scope>NUCLEOTIDE SEQUENCE</scope>
    <source>
        <strain evidence="2">AVDCRST_MAG11</strain>
    </source>
</reference>
<dbReference type="Pfam" id="PF13620">
    <property type="entry name" value="CarboxypepD_reg"/>
    <property type="match status" value="1"/>
</dbReference>
<organism evidence="2">
    <name type="scientific">uncultured Gemmatimonadaceae bacterium</name>
    <dbReference type="NCBI Taxonomy" id="246130"/>
    <lineage>
        <taxon>Bacteria</taxon>
        <taxon>Pseudomonadati</taxon>
        <taxon>Gemmatimonadota</taxon>
        <taxon>Gemmatimonadia</taxon>
        <taxon>Gemmatimonadales</taxon>
        <taxon>Gemmatimonadaceae</taxon>
        <taxon>environmental samples</taxon>
    </lineage>
</organism>
<dbReference type="InterPro" id="IPR008969">
    <property type="entry name" value="CarboxyPept-like_regulatory"/>
</dbReference>
<dbReference type="SUPFAM" id="SSF49464">
    <property type="entry name" value="Carboxypeptidase regulatory domain-like"/>
    <property type="match status" value="1"/>
</dbReference>